<keyword evidence="3" id="KW-0949">S-adenosyl-L-methionine</keyword>
<reference evidence="8" key="1">
    <citation type="journal article" date="2019" name="Int. J. Syst. Evol. Microbiol.">
        <title>The Global Catalogue of Microorganisms (GCM) 10K type strain sequencing project: providing services to taxonomists for standard genome sequencing and annotation.</title>
        <authorList>
            <consortium name="The Broad Institute Genomics Platform"/>
            <consortium name="The Broad Institute Genome Sequencing Center for Infectious Disease"/>
            <person name="Wu L."/>
            <person name="Ma J."/>
        </authorList>
    </citation>
    <scope>NUCLEOTIDE SEQUENCE [LARGE SCALE GENOMIC DNA]</scope>
    <source>
        <strain evidence="8">CGMCC 1.13718</strain>
    </source>
</reference>
<dbReference type="PANTHER" id="PTHR21392:SF0">
    <property type="entry name" value="TRNA-URIDINE AMINOCARBOXYPROPYLTRANSFERASE 2"/>
    <property type="match status" value="1"/>
</dbReference>
<keyword evidence="4" id="KW-0819">tRNA processing</keyword>
<accession>A0ABW1YKJ7</accession>
<evidence type="ECO:0000256" key="4">
    <source>
        <dbReference type="ARBA" id="ARBA00022694"/>
    </source>
</evidence>
<name>A0ABW1YKJ7_9GAMM</name>
<organism evidence="7 8">
    <name type="scientific">Microbulbifer taiwanensis</name>
    <dbReference type="NCBI Taxonomy" id="986746"/>
    <lineage>
        <taxon>Bacteria</taxon>
        <taxon>Pseudomonadati</taxon>
        <taxon>Pseudomonadota</taxon>
        <taxon>Gammaproteobacteria</taxon>
        <taxon>Cellvibrionales</taxon>
        <taxon>Microbulbiferaceae</taxon>
        <taxon>Microbulbifer</taxon>
    </lineage>
</organism>
<dbReference type="PANTHER" id="PTHR21392">
    <property type="entry name" value="TRNA-URIDINE AMINOCARBOXYPROPYLTRANSFERASE 2"/>
    <property type="match status" value="1"/>
</dbReference>
<evidence type="ECO:0000256" key="3">
    <source>
        <dbReference type="ARBA" id="ARBA00022691"/>
    </source>
</evidence>
<proteinExistence type="inferred from homology"/>
<dbReference type="Proteomes" id="UP001596425">
    <property type="component" value="Unassembled WGS sequence"/>
</dbReference>
<dbReference type="SMART" id="SM01144">
    <property type="entry name" value="DTW"/>
    <property type="match status" value="1"/>
</dbReference>
<sequence>MTLITRSIGSSAEVAAADSRNNTLPQKYLRTGPNQSGGGLKITLLTHQRELDRKTNTGALALQLCGDLVERRVWARREPDRALLDSIERGEAALVYPTAESTPAPPEDFAQLILIDATWQEARKIYNHSPYLQTAPRVSLESAASSYRLRRNQPDGGLCTAECVIEILRSHGEDTAAERLEAAFMEFNLDPGLKADKGRHSPE</sequence>
<evidence type="ECO:0000259" key="6">
    <source>
        <dbReference type="SMART" id="SM01144"/>
    </source>
</evidence>
<keyword evidence="8" id="KW-1185">Reference proteome</keyword>
<evidence type="ECO:0000313" key="7">
    <source>
        <dbReference type="EMBL" id="MFC6632413.1"/>
    </source>
</evidence>
<dbReference type="InterPro" id="IPR039262">
    <property type="entry name" value="DTWD2/TAPT"/>
</dbReference>
<evidence type="ECO:0000256" key="2">
    <source>
        <dbReference type="ARBA" id="ARBA00022679"/>
    </source>
</evidence>
<dbReference type="InterPro" id="IPR005636">
    <property type="entry name" value="DTW"/>
</dbReference>
<dbReference type="Pfam" id="PF03942">
    <property type="entry name" value="DTW"/>
    <property type="match status" value="1"/>
</dbReference>
<keyword evidence="2" id="KW-0808">Transferase</keyword>
<comment type="caution">
    <text evidence="7">The sequence shown here is derived from an EMBL/GenBank/DDBJ whole genome shotgun (WGS) entry which is preliminary data.</text>
</comment>
<dbReference type="RefSeq" id="WP_226865288.1">
    <property type="nucleotide sequence ID" value="NZ_JACZFR010000047.1"/>
</dbReference>
<feature type="domain" description="DTW" evidence="6">
    <location>
        <begin position="20"/>
        <end position="193"/>
    </location>
</feature>
<evidence type="ECO:0000256" key="1">
    <source>
        <dbReference type="ARBA" id="ARBA00012386"/>
    </source>
</evidence>
<dbReference type="EC" id="2.5.1.25" evidence="1"/>
<evidence type="ECO:0000256" key="5">
    <source>
        <dbReference type="ARBA" id="ARBA00034489"/>
    </source>
</evidence>
<gene>
    <name evidence="7" type="ORF">ACFQBM_03930</name>
</gene>
<dbReference type="EMBL" id="JBHSVR010000001">
    <property type="protein sequence ID" value="MFC6632413.1"/>
    <property type="molecule type" value="Genomic_DNA"/>
</dbReference>
<evidence type="ECO:0000313" key="8">
    <source>
        <dbReference type="Proteomes" id="UP001596425"/>
    </source>
</evidence>
<comment type="similarity">
    <text evidence="5">Belongs to the TDD superfamily. DTWD2 family.</text>
</comment>
<protein>
    <recommendedName>
        <fullName evidence="1">tRNA-uridine aminocarboxypropyltransferase</fullName>
        <ecNumber evidence="1">2.5.1.25</ecNumber>
    </recommendedName>
</protein>